<dbReference type="EMBL" id="CDGJ01000037">
    <property type="protein sequence ID" value="CEJ07009.1"/>
    <property type="molecule type" value="Genomic_DNA"/>
</dbReference>
<evidence type="ECO:0000313" key="2">
    <source>
        <dbReference type="EMBL" id="CEJ07009.1"/>
    </source>
</evidence>
<organism evidence="1">
    <name type="scientific">Acididesulfobacillus acetoxydans</name>
    <dbReference type="NCBI Taxonomy" id="1561005"/>
    <lineage>
        <taxon>Bacteria</taxon>
        <taxon>Bacillati</taxon>
        <taxon>Bacillota</taxon>
        <taxon>Clostridia</taxon>
        <taxon>Eubacteriales</taxon>
        <taxon>Peptococcaceae</taxon>
        <taxon>Acididesulfobacillus</taxon>
    </lineage>
</organism>
<evidence type="ECO:0000313" key="3">
    <source>
        <dbReference type="Proteomes" id="UP001071230"/>
    </source>
</evidence>
<dbReference type="AlphaFoldDB" id="A0A8S0WG19"/>
<gene>
    <name evidence="2" type="ORF">DEACI_1463</name>
    <name evidence="1" type="ORF">DEACI_2189</name>
</gene>
<evidence type="ECO:0000313" key="1">
    <source>
        <dbReference type="EMBL" id="CAA7601522.1"/>
    </source>
</evidence>
<protein>
    <submittedName>
        <fullName evidence="1 2">DGC domain</fullName>
    </submittedName>
</protein>
<dbReference type="Proteomes" id="UP000836597">
    <property type="component" value="Chromosome"/>
</dbReference>
<keyword evidence="3" id="KW-1185">Reference proteome</keyword>
<dbReference type="RefSeq" id="WP_240985042.1">
    <property type="nucleotide sequence ID" value="NZ_CDGJ01000037.1"/>
</dbReference>
<reference evidence="1" key="2">
    <citation type="submission" date="2020-01" db="EMBL/GenBank/DDBJ databases">
        <authorList>
            <person name="Hornung B."/>
        </authorList>
    </citation>
    <scope>NUCLEOTIDE SEQUENCE</scope>
    <source>
        <strain evidence="1">PacBioINE</strain>
    </source>
</reference>
<dbReference type="Pfam" id="PF08859">
    <property type="entry name" value="DGC"/>
    <property type="match status" value="1"/>
</dbReference>
<dbReference type="EMBL" id="LR746496">
    <property type="protein sequence ID" value="CAA7601522.1"/>
    <property type="molecule type" value="Genomic_DNA"/>
</dbReference>
<dbReference type="Proteomes" id="UP001071230">
    <property type="component" value="Unassembled WGS sequence"/>
</dbReference>
<proteinExistence type="predicted"/>
<dbReference type="KEGG" id="aacx:DEACI_2189"/>
<sequence length="138" mass="14769">MSKESVMLIPCSGIGKVHGLIGREAVFKVKGELRPQDTDLACLAEIVTQDAEVQERMNGRLTITVDGCPKMCAEKNVRLVGGEIFASLRVVDAFRTHRGAQAGSATELTSDGWQISDELADQIALKVDEARQGGKGNG</sequence>
<dbReference type="InterPro" id="IPR014958">
    <property type="entry name" value="DGC"/>
</dbReference>
<reference evidence="2" key="1">
    <citation type="submission" date="2014-11" db="EMBL/GenBank/DDBJ databases">
        <authorList>
            <person name="Hornung B.V."/>
        </authorList>
    </citation>
    <scope>NUCLEOTIDE SEQUENCE</scope>
    <source>
        <strain evidence="2">INE</strain>
    </source>
</reference>
<accession>A0A8S0WG19</accession>
<name>A0A8S0WG19_9FIRM</name>